<dbReference type="InterPro" id="IPR019734">
    <property type="entry name" value="TPR_rpt"/>
</dbReference>
<reference evidence="4" key="1">
    <citation type="submission" date="2024-07" db="EMBL/GenBank/DDBJ databases">
        <authorList>
            <person name="Kim Y.J."/>
            <person name="Jeong J.Y."/>
        </authorList>
    </citation>
    <scope>NUCLEOTIDE SEQUENCE</scope>
    <source>
        <strain evidence="4">GIHE-MW2</strain>
    </source>
</reference>
<dbReference type="InterPro" id="IPR037215">
    <property type="entry name" value="GUN4-like_sf"/>
</dbReference>
<dbReference type="RefSeq" id="WP_242050043.1">
    <property type="nucleotide sequence ID" value="NZ_CP159837.1"/>
</dbReference>
<accession>A0AAU8JIA6</accession>
<dbReference type="Gene3D" id="1.10.10.1770">
    <property type="entry name" value="Gun4-like"/>
    <property type="match status" value="1"/>
</dbReference>
<dbReference type="PROSITE" id="PS50005">
    <property type="entry name" value="TPR"/>
    <property type="match status" value="2"/>
</dbReference>
<gene>
    <name evidence="4" type="ORF">ABWT76_000830</name>
</gene>
<keyword evidence="1" id="KW-0802">TPR repeat</keyword>
<dbReference type="PANTHER" id="PTHR34800:SF1">
    <property type="entry name" value="TETRAPYRROLE-BINDING PROTEIN, CHLOROPLASTIC"/>
    <property type="match status" value="1"/>
</dbReference>
<feature type="repeat" description="TPR" evidence="1">
    <location>
        <begin position="112"/>
        <end position="145"/>
    </location>
</feature>
<evidence type="ECO:0000256" key="1">
    <source>
        <dbReference type="PROSITE-ProRule" id="PRU00339"/>
    </source>
</evidence>
<dbReference type="Pfam" id="PF13181">
    <property type="entry name" value="TPR_8"/>
    <property type="match status" value="2"/>
</dbReference>
<feature type="domain" description="GUN4-like" evidence="3">
    <location>
        <begin position="206"/>
        <end position="348"/>
    </location>
</feature>
<dbReference type="Gene3D" id="1.25.40.10">
    <property type="entry name" value="Tetratricopeptide repeat domain"/>
    <property type="match status" value="1"/>
</dbReference>
<dbReference type="Gene3D" id="1.25.40.620">
    <property type="match status" value="1"/>
</dbReference>
<protein>
    <submittedName>
        <fullName evidence="4">GUN4 domain-containing protein</fullName>
    </submittedName>
</protein>
<dbReference type="EMBL" id="CP159837">
    <property type="protein sequence ID" value="XCM38011.1"/>
    <property type="molecule type" value="Genomic_DNA"/>
</dbReference>
<dbReference type="PANTHER" id="PTHR34800">
    <property type="entry name" value="TETRAPYRROLE-BINDING PROTEIN, CHLOROPLASTIC"/>
    <property type="match status" value="1"/>
</dbReference>
<dbReference type="AlphaFoldDB" id="A0AAU8JIA6"/>
<feature type="repeat" description="TPR" evidence="1">
    <location>
        <begin position="78"/>
        <end position="111"/>
    </location>
</feature>
<dbReference type="CDD" id="cd16383">
    <property type="entry name" value="GUN4"/>
    <property type="match status" value="1"/>
</dbReference>
<dbReference type="Pfam" id="PF05419">
    <property type="entry name" value="GUN4"/>
    <property type="match status" value="1"/>
</dbReference>
<dbReference type="SUPFAM" id="SSF48452">
    <property type="entry name" value="TPR-like"/>
    <property type="match status" value="1"/>
</dbReference>
<dbReference type="SMART" id="SM00028">
    <property type="entry name" value="TPR"/>
    <property type="match status" value="3"/>
</dbReference>
<feature type="region of interest" description="Disordered" evidence="2">
    <location>
        <begin position="159"/>
        <end position="181"/>
    </location>
</feature>
<proteinExistence type="predicted"/>
<dbReference type="InterPro" id="IPR008629">
    <property type="entry name" value="GUN4-like"/>
</dbReference>
<dbReference type="InterPro" id="IPR011990">
    <property type="entry name" value="TPR-like_helical_dom_sf"/>
</dbReference>
<dbReference type="SUPFAM" id="SSF140869">
    <property type="entry name" value="GUN4-like"/>
    <property type="match status" value="1"/>
</dbReference>
<sequence length="369" mass="43023">MTNQLTREELITEISKNLLPEDANFVKSLNQLLQNLGETHFLNIATSCYQRGLEHLQAKNYDFARLDFDRTIKLNPQADVYYQRAKAFYGLENYQNAIADLDKATTLQPQRAEFYDLRGDAYVKLRNYEMALANYNQAVTLGYSSQKLTDLQQKWNNKLRQEEEKRQAEEKRKAEEEKRKREAEAKRKAEEEARRKAEEEELNQLKSEKGIDYRPLRDYLKNGEWQKADEETSARMLEAMGESDWGSVYSSDLQNFPRTDLRTMDKLWLKYSDGKFGFSVQRDIWTSPQVGGKVGELDYDKYCKLADIVGWRKAGDWLSYPSGFTFNTNALPGHLPLWGFVGVVDWARRVGACSSFVWVSRDQILFSRL</sequence>
<evidence type="ECO:0000259" key="3">
    <source>
        <dbReference type="Pfam" id="PF05419"/>
    </source>
</evidence>
<dbReference type="GO" id="GO:0046906">
    <property type="term" value="F:tetrapyrrole binding"/>
    <property type="evidence" value="ECO:0007669"/>
    <property type="project" value="TreeGrafter"/>
</dbReference>
<evidence type="ECO:0000313" key="4">
    <source>
        <dbReference type="EMBL" id="XCM38011.1"/>
    </source>
</evidence>
<organism evidence="4">
    <name type="scientific">Planktothricoides raciborskii GIHE-MW2</name>
    <dbReference type="NCBI Taxonomy" id="2792601"/>
    <lineage>
        <taxon>Bacteria</taxon>
        <taxon>Bacillati</taxon>
        <taxon>Cyanobacteriota</taxon>
        <taxon>Cyanophyceae</taxon>
        <taxon>Oscillatoriophycideae</taxon>
        <taxon>Oscillatoriales</taxon>
        <taxon>Oscillatoriaceae</taxon>
        <taxon>Planktothricoides</taxon>
    </lineage>
</organism>
<name>A0AAU8JIA6_9CYAN</name>
<evidence type="ECO:0000256" key="2">
    <source>
        <dbReference type="SAM" id="MobiDB-lite"/>
    </source>
</evidence>